<feature type="binding site" evidence="2">
    <location>
        <position position="90"/>
    </location>
    <ligand>
        <name>L-histidine</name>
        <dbReference type="ChEBI" id="CHEBI:57595"/>
    </ligand>
</feature>
<dbReference type="InterPro" id="IPR004516">
    <property type="entry name" value="HisRS/HisZ"/>
</dbReference>
<dbReference type="GO" id="GO:0005737">
    <property type="term" value="C:cytoplasm"/>
    <property type="evidence" value="ECO:0007669"/>
    <property type="project" value="InterPro"/>
</dbReference>
<keyword evidence="1" id="KW-0368">Histidine biosynthesis</keyword>
<dbReference type="AlphaFoldDB" id="A0A1U9MFV6"/>
<evidence type="ECO:0000256" key="1">
    <source>
        <dbReference type="ARBA" id="ARBA00023102"/>
    </source>
</evidence>
<dbReference type="GO" id="GO:0006427">
    <property type="term" value="P:histidyl-tRNA aminoacylation"/>
    <property type="evidence" value="ECO:0007669"/>
    <property type="project" value="TreeGrafter"/>
</dbReference>
<proteinExistence type="predicted"/>
<dbReference type="EMBL" id="CP015625">
    <property type="protein sequence ID" value="AQT46613.1"/>
    <property type="molecule type" value="Genomic_DNA"/>
</dbReference>
<dbReference type="PIRSF" id="PIRSF001549">
    <property type="entry name" value="His-tRNA_synth"/>
    <property type="match status" value="1"/>
</dbReference>
<accession>A0A1U9MFV6</accession>
<evidence type="ECO:0000313" key="5">
    <source>
        <dbReference type="Proteomes" id="UP000189632"/>
    </source>
</evidence>
<dbReference type="GO" id="GO:0004821">
    <property type="term" value="F:histidine-tRNA ligase activity"/>
    <property type="evidence" value="ECO:0007669"/>
    <property type="project" value="TreeGrafter"/>
</dbReference>
<evidence type="ECO:0000259" key="3">
    <source>
        <dbReference type="Pfam" id="PF13393"/>
    </source>
</evidence>
<keyword evidence="1" id="KW-0028">Amino-acid biosynthesis</keyword>
<feature type="binding site" evidence="2">
    <location>
        <position position="312"/>
    </location>
    <ligand>
        <name>L-histidine</name>
        <dbReference type="ChEBI" id="CHEBI:57595"/>
    </ligand>
</feature>
<feature type="binding site" evidence="2">
    <location>
        <position position="105"/>
    </location>
    <ligand>
        <name>L-histidine</name>
        <dbReference type="ChEBI" id="CHEBI:57595"/>
    </ligand>
</feature>
<evidence type="ECO:0000313" key="4">
    <source>
        <dbReference type="EMBL" id="AQT46613.1"/>
    </source>
</evidence>
<feature type="domain" description="Class II Histidinyl-tRNA synthetase (HisRS)-like catalytic core" evidence="3">
    <location>
        <begin position="13"/>
        <end position="202"/>
    </location>
</feature>
<dbReference type="Pfam" id="PF13393">
    <property type="entry name" value="tRNA-synt_His"/>
    <property type="match status" value="2"/>
</dbReference>
<keyword evidence="4" id="KW-0808">Transferase</keyword>
<feature type="binding site" evidence="2">
    <location>
        <begin position="316"/>
        <end position="317"/>
    </location>
    <ligand>
        <name>L-histidine</name>
        <dbReference type="ChEBI" id="CHEBI:57595"/>
    </ligand>
</feature>
<dbReference type="SUPFAM" id="SSF55681">
    <property type="entry name" value="Class II aaRS and biotin synthetases"/>
    <property type="match status" value="1"/>
</dbReference>
<dbReference type="NCBIfam" id="NF008951">
    <property type="entry name" value="PRK12295.1-4"/>
    <property type="match status" value="1"/>
</dbReference>
<dbReference type="STRING" id="1686310.BBC0244_004960"/>
<dbReference type="RefSeq" id="WP_077994435.1">
    <property type="nucleotide sequence ID" value="NZ_CP015625.1"/>
</dbReference>
<feature type="domain" description="Class II Histidinyl-tRNA synthetase (HisRS)-like catalytic core" evidence="3">
    <location>
        <begin position="237"/>
        <end position="362"/>
    </location>
</feature>
<evidence type="ECO:0000256" key="2">
    <source>
        <dbReference type="PIRSR" id="PIRSR001549-1"/>
    </source>
</evidence>
<feature type="binding site" evidence="2">
    <location>
        <begin position="62"/>
        <end position="64"/>
    </location>
    <ligand>
        <name>L-histidine</name>
        <dbReference type="ChEBI" id="CHEBI:57595"/>
    </ligand>
</feature>
<keyword evidence="5" id="KW-1185">Reference proteome</keyword>
<feature type="binding site" evidence="2">
    <location>
        <position position="101"/>
    </location>
    <ligand>
        <name>L-histidine</name>
        <dbReference type="ChEBI" id="CHEBI:57595"/>
    </ligand>
</feature>
<dbReference type="PANTHER" id="PTHR43707">
    <property type="entry name" value="HISTIDYL-TRNA SYNTHETASE"/>
    <property type="match status" value="1"/>
</dbReference>
<dbReference type="InterPro" id="IPR045864">
    <property type="entry name" value="aa-tRNA-synth_II/BPL/LPL"/>
</dbReference>
<dbReference type="GO" id="GO:0016757">
    <property type="term" value="F:glycosyltransferase activity"/>
    <property type="evidence" value="ECO:0007669"/>
    <property type="project" value="UniProtKB-KW"/>
</dbReference>
<reference evidence="4 5" key="1">
    <citation type="submission" date="2016-11" db="EMBL/GenBank/DDBJ databases">
        <title>Comparative genomics of Bartonella apis.</title>
        <authorList>
            <person name="Engel P."/>
        </authorList>
    </citation>
    <scope>NUCLEOTIDE SEQUENCE [LARGE SCALE GENOMIC DNA]</scope>
    <source>
        <strain evidence="4 5">BBC0122</strain>
    </source>
</reference>
<name>A0A1U9MFV6_9HYPH</name>
<protein>
    <submittedName>
        <fullName evidence="4">ATP phosphoribosyltransferase regulatory subunit</fullName>
    </submittedName>
</protein>
<dbReference type="Proteomes" id="UP000189632">
    <property type="component" value="Chromosome"/>
</dbReference>
<gene>
    <name evidence="4" type="ORF">BBC0122_004830</name>
</gene>
<dbReference type="Gene3D" id="3.30.930.10">
    <property type="entry name" value="Bira Bifunctional Protein, Domain 2"/>
    <property type="match status" value="1"/>
</dbReference>
<dbReference type="PANTHER" id="PTHR43707:SF1">
    <property type="entry name" value="HISTIDINE--TRNA LIGASE, MITOCHONDRIAL-RELATED"/>
    <property type="match status" value="1"/>
</dbReference>
<keyword evidence="4" id="KW-0328">Glycosyltransferase</keyword>
<dbReference type="GO" id="GO:0000105">
    <property type="term" value="P:L-histidine biosynthetic process"/>
    <property type="evidence" value="ECO:0007669"/>
    <property type="project" value="UniProtKB-KW"/>
</dbReference>
<sequence length="380" mass="42541">MTEPEIKTKTIEEFFANNNLQTVSIPILQPSEPFLDMAGEDLRRRIFMTENENGDSLCLRPEFTIPVCIKHIKTGATTPRRYAYIGEVFRQSRSGENSFYQAGIEDLGDVDEATADSRCLYDALSLLKHISGNPAYTVLLGDQNVFASVLQELGIVPTWQKRLLRSFGNARQLRDLLHILAEPKSEQSLPADLMKLVEAQDEAALTNYIEGEMLDAGISPSAGRSPTEIARRLLEKQLLSSVRLTKPVLEALEEFLSIRLALDEAEEALFEFGKKHELVSDHFLMPFKARNRAFSNRGIALESLQYDAAFGRPLDYYTGFVFEIRRDSDVMIGGGRYNRLMTMLGADRPIPAVGFSVWLDRLANGKANGIGVESREGKSL</sequence>
<dbReference type="OrthoDB" id="9797914at2"/>
<organism evidence="4 5">
    <name type="scientific">Bartonella choladocola</name>
    <dbReference type="NCBI Taxonomy" id="2750995"/>
    <lineage>
        <taxon>Bacteria</taxon>
        <taxon>Pseudomonadati</taxon>
        <taxon>Pseudomonadota</taxon>
        <taxon>Alphaproteobacteria</taxon>
        <taxon>Hyphomicrobiales</taxon>
        <taxon>Bartonellaceae</taxon>
        <taxon>Bartonella</taxon>
    </lineage>
</organism>
<dbReference type="InterPro" id="IPR041715">
    <property type="entry name" value="HisRS-like_core"/>
</dbReference>
<dbReference type="KEGG" id="bapi:BBC0122_004830"/>